<dbReference type="SUPFAM" id="SSF48208">
    <property type="entry name" value="Six-hairpin glycosidases"/>
    <property type="match status" value="1"/>
</dbReference>
<dbReference type="AlphaFoldDB" id="A0A653AK43"/>
<keyword evidence="1 2" id="KW-0378">Hydrolase</keyword>
<organism evidence="2">
    <name type="scientific">uncultured Paludibacter sp</name>
    <dbReference type="NCBI Taxonomy" id="497635"/>
    <lineage>
        <taxon>Bacteria</taxon>
        <taxon>Pseudomonadati</taxon>
        <taxon>Bacteroidota</taxon>
        <taxon>Bacteroidia</taxon>
        <taxon>Bacteroidales</taxon>
        <taxon>Paludibacteraceae</taxon>
        <taxon>Paludibacter</taxon>
        <taxon>environmental samples</taxon>
    </lineage>
</organism>
<dbReference type="EMBL" id="UPXZ01000039">
    <property type="protein sequence ID" value="VBB48427.1"/>
    <property type="molecule type" value="Genomic_DNA"/>
</dbReference>
<reference evidence="2" key="1">
    <citation type="submission" date="2018-07" db="EMBL/GenBank/DDBJ databases">
        <authorList>
            <consortium name="Genoscope - CEA"/>
            <person name="William W."/>
        </authorList>
    </citation>
    <scope>NUCLEOTIDE SEQUENCE</scope>
    <source>
        <strain evidence="2">IK1</strain>
    </source>
</reference>
<dbReference type="Gene3D" id="1.50.10.10">
    <property type="match status" value="1"/>
</dbReference>
<dbReference type="GO" id="GO:0102211">
    <property type="term" value="F:unsaturated rhamnogalacturonyl hydrolase activity"/>
    <property type="evidence" value="ECO:0007669"/>
    <property type="project" value="UniProtKB-EC"/>
</dbReference>
<dbReference type="PANTHER" id="PTHR33886">
    <property type="entry name" value="UNSATURATED RHAMNOGALACTURONAN HYDROLASE (EUROFUNG)"/>
    <property type="match status" value="1"/>
</dbReference>
<dbReference type="EC" id="3.2.1.172" evidence="2"/>
<sequence length="387" mass="44986">MKKIIYISLFLSLGLNVVSCKPKYYIRMADSEMTRNPQSWMLDFSDKPKWSYCQGLELQAILQVYNKTGEKKYFDYAESFADTMINNNGSIKTYELEKYNLDMLNSGKILFPIYDITQKTKYKKAIDLLKSQTDNQPRVSNGGFWHKKIYPHQVWLDGIYMAMPFLAQYGKEFNQPELFDDITSQIINAEKDLKDEKTGLLYHGWEESRQQRWSDPITGRSPNFWSRSIGWYMMALVDVLDFLPENHPKRTDIIRILNDLSKSLEKYQDKKTGMWYQVTDKGGKEGNYLESSGSIMFIYAWVKGAQKGYLPEEFLKKGEKAYQQYVEQFIKENPDGTISLTNVCSVAGLGGNPYRDGSYEYYISEPKRDNDAKAVAPFIMVSIMLNK</sequence>
<proteinExistence type="predicted"/>
<name>A0A653AK43_9BACT</name>
<dbReference type="InterPro" id="IPR010905">
    <property type="entry name" value="Glyco_hydro_88"/>
</dbReference>
<dbReference type="GO" id="GO:0005975">
    <property type="term" value="P:carbohydrate metabolic process"/>
    <property type="evidence" value="ECO:0007669"/>
    <property type="project" value="InterPro"/>
</dbReference>
<dbReference type="Pfam" id="PF07470">
    <property type="entry name" value="Glyco_hydro_88"/>
    <property type="match status" value="1"/>
</dbReference>
<dbReference type="InterPro" id="IPR012341">
    <property type="entry name" value="6hp_glycosidase-like_sf"/>
</dbReference>
<protein>
    <submittedName>
        <fullName evidence="2">Unsaturated rhamnogalacturonyl hydrolase YteR</fullName>
        <ecNumber evidence="2">3.2.1.172</ecNumber>
    </submittedName>
</protein>
<dbReference type="PANTHER" id="PTHR33886:SF8">
    <property type="entry name" value="UNSATURATED RHAMNOGALACTURONAN HYDROLASE (EUROFUNG)"/>
    <property type="match status" value="1"/>
</dbReference>
<dbReference type="InterPro" id="IPR008928">
    <property type="entry name" value="6-hairpin_glycosidase_sf"/>
</dbReference>
<dbReference type="InterPro" id="IPR052043">
    <property type="entry name" value="PolySaccharide_Degr_Enz"/>
</dbReference>
<keyword evidence="2" id="KW-0326">Glycosidase</keyword>
<gene>
    <name evidence="2" type="primary">yteR</name>
    <name evidence="2" type="ORF">TRIP_D440445</name>
</gene>
<evidence type="ECO:0000256" key="1">
    <source>
        <dbReference type="ARBA" id="ARBA00022801"/>
    </source>
</evidence>
<evidence type="ECO:0000313" key="2">
    <source>
        <dbReference type="EMBL" id="VBB48427.1"/>
    </source>
</evidence>
<accession>A0A653AK43</accession>